<dbReference type="Gene3D" id="3.30.70.270">
    <property type="match status" value="1"/>
</dbReference>
<proteinExistence type="inferred from homology"/>
<evidence type="ECO:0000256" key="1">
    <source>
        <dbReference type="ARBA" id="ARBA00010945"/>
    </source>
</evidence>
<dbReference type="GO" id="GO:0005829">
    <property type="term" value="C:cytosol"/>
    <property type="evidence" value="ECO:0007669"/>
    <property type="project" value="TreeGrafter"/>
</dbReference>
<dbReference type="GO" id="GO:0042276">
    <property type="term" value="P:error-prone translesion synthesis"/>
    <property type="evidence" value="ECO:0007669"/>
    <property type="project" value="TreeGrafter"/>
</dbReference>
<keyword evidence="3" id="KW-0741">SOS mutagenesis</keyword>
<feature type="domain" description="UmuC" evidence="7">
    <location>
        <begin position="14"/>
        <end position="199"/>
    </location>
</feature>
<dbReference type="InterPro" id="IPR050116">
    <property type="entry name" value="DNA_polymerase-Y"/>
</dbReference>
<evidence type="ECO:0000259" key="7">
    <source>
        <dbReference type="PROSITE" id="PS50173"/>
    </source>
</evidence>
<dbReference type="Pfam" id="PF00817">
    <property type="entry name" value="IMS"/>
    <property type="match status" value="1"/>
</dbReference>
<name>A0A240C7B7_SERFI</name>
<evidence type="ECO:0000313" key="9">
    <source>
        <dbReference type="Proteomes" id="UP000215134"/>
    </source>
</evidence>
<dbReference type="Proteomes" id="UP000215134">
    <property type="component" value="Chromosome 1"/>
</dbReference>
<gene>
    <name evidence="8" type="primary">umuC</name>
    <name evidence="8" type="ORF">SAMEA4384070_03061</name>
</gene>
<dbReference type="PANTHER" id="PTHR11076:SF34">
    <property type="entry name" value="PROTEIN UMUC"/>
    <property type="match status" value="1"/>
</dbReference>
<dbReference type="Gene3D" id="3.40.1170.60">
    <property type="match status" value="1"/>
</dbReference>
<dbReference type="NCBIfam" id="NF002955">
    <property type="entry name" value="PRK03609.1"/>
    <property type="match status" value="1"/>
</dbReference>
<dbReference type="Pfam" id="PF13438">
    <property type="entry name" value="DUF4113"/>
    <property type="match status" value="1"/>
</dbReference>
<dbReference type="Gene3D" id="1.10.150.20">
    <property type="entry name" value="5' to 3' exonuclease, C-terminal subdomain"/>
    <property type="match status" value="1"/>
</dbReference>
<evidence type="ECO:0000313" key="8">
    <source>
        <dbReference type="EMBL" id="SNW02978.1"/>
    </source>
</evidence>
<accession>A0A240C7B7</accession>
<dbReference type="GO" id="GO:0003887">
    <property type="term" value="F:DNA-directed DNA polymerase activity"/>
    <property type="evidence" value="ECO:0007669"/>
    <property type="project" value="TreeGrafter"/>
</dbReference>
<protein>
    <submittedName>
        <fullName evidence="8">DNA polymerase V subunit UmuC</fullName>
    </submittedName>
</protein>
<organism evidence="8 9">
    <name type="scientific">Serratia ficaria</name>
    <dbReference type="NCBI Taxonomy" id="61651"/>
    <lineage>
        <taxon>Bacteria</taxon>
        <taxon>Pseudomonadati</taxon>
        <taxon>Pseudomonadota</taxon>
        <taxon>Gammaproteobacteria</taxon>
        <taxon>Enterobacterales</taxon>
        <taxon>Yersiniaceae</taxon>
        <taxon>Serratia</taxon>
    </lineage>
</organism>
<keyword evidence="5" id="KW-0742">SOS response</keyword>
<dbReference type="GO" id="GO:0009432">
    <property type="term" value="P:SOS response"/>
    <property type="evidence" value="ECO:0007669"/>
    <property type="project" value="UniProtKB-KW"/>
</dbReference>
<evidence type="ECO:0000256" key="5">
    <source>
        <dbReference type="ARBA" id="ARBA00023236"/>
    </source>
</evidence>
<keyword evidence="9" id="KW-1185">Reference proteome</keyword>
<dbReference type="GO" id="GO:0006281">
    <property type="term" value="P:DNA repair"/>
    <property type="evidence" value="ECO:0007669"/>
    <property type="project" value="UniProtKB-KW"/>
</dbReference>
<dbReference type="Gene3D" id="3.30.1490.100">
    <property type="entry name" value="DNA polymerase, Y-family, little finger domain"/>
    <property type="match status" value="1"/>
</dbReference>
<dbReference type="PANTHER" id="PTHR11076">
    <property type="entry name" value="DNA REPAIR POLYMERASE UMUC / TRANSFERASE FAMILY MEMBER"/>
    <property type="match status" value="1"/>
</dbReference>
<dbReference type="InterPro" id="IPR043502">
    <property type="entry name" value="DNA/RNA_pol_sf"/>
</dbReference>
<dbReference type="PROSITE" id="PS50173">
    <property type="entry name" value="UMUC"/>
    <property type="match status" value="1"/>
</dbReference>
<dbReference type="InterPro" id="IPR025188">
    <property type="entry name" value="DUF4113"/>
</dbReference>
<dbReference type="InterPro" id="IPR036775">
    <property type="entry name" value="DNA_pol_Y-fam_lit_finger_sf"/>
</dbReference>
<dbReference type="AlphaFoldDB" id="A0A240C7B7"/>
<dbReference type="InterPro" id="IPR001126">
    <property type="entry name" value="UmuC"/>
</dbReference>
<dbReference type="CDD" id="cd01700">
    <property type="entry name" value="PolY_Pol_V_umuC"/>
    <property type="match status" value="1"/>
</dbReference>
<dbReference type="SUPFAM" id="SSF100879">
    <property type="entry name" value="Lesion bypass DNA polymerase (Y-family), little finger domain"/>
    <property type="match status" value="1"/>
</dbReference>
<dbReference type="GO" id="GO:0003684">
    <property type="term" value="F:damaged DNA binding"/>
    <property type="evidence" value="ECO:0007669"/>
    <property type="project" value="InterPro"/>
</dbReference>
<keyword evidence="4" id="KW-0234">DNA repair</keyword>
<dbReference type="Pfam" id="PF11799">
    <property type="entry name" value="IMS_C"/>
    <property type="match status" value="1"/>
</dbReference>
<dbReference type="InterPro" id="IPR017961">
    <property type="entry name" value="DNA_pol_Y-fam_little_finger"/>
</dbReference>
<keyword evidence="2" id="KW-0227">DNA damage</keyword>
<dbReference type="EMBL" id="LT906479">
    <property type="protein sequence ID" value="SNW02978.1"/>
    <property type="molecule type" value="Genomic_DNA"/>
</dbReference>
<comment type="similarity">
    <text evidence="1">Belongs to the DNA polymerase type-Y family.</text>
</comment>
<reference evidence="8 9" key="1">
    <citation type="submission" date="2017-06" db="EMBL/GenBank/DDBJ databases">
        <authorList>
            <consortium name="Pathogen Informatics"/>
        </authorList>
    </citation>
    <scope>NUCLEOTIDE SEQUENCE [LARGE SCALE GENOMIC DNA]</scope>
    <source>
        <strain evidence="8 9">NCTC12148</strain>
    </source>
</reference>
<sequence length="454" mass="50625">MRARSPAWAADKMFALVDVNSFYASCETVFRPDLKGRPVIVLSNNDGCVIARSAEARALGVPMGAPYFKIKDEMRRRNVAVFSSNYALYADMSRRVMDTLEEMAPAVEIYSLDEAFLRLDGLGRGVALERFGQQVRDRIQRELHLTVGVGIAPSKTLAKLANYAAKRWRKTGGVVDLSDPARQRRLLALIPVEEVWGVGRRLTRQLQAMGIHSALQLADCDTRLARKTFGVVLERTVRELRGGSCLQLEDQAAAREQIICSRSFGQRLTHYPHMREAICSYAERAAEKLRQDERYCRNVSVFIKTSPHSAGEGYYSNVGTARLRTPSNDSRDIIAMAVRALDSIWQEGRRYLKGGVMLGDFSAGAMAQIDLFDDCPPRRNSGQLMATLDKLNREGRGRVWFAGQGIVKPWQMKREMLSPAYTTRLADIPRARLEGGSPSGDLRAPAPLAGADRQ</sequence>
<evidence type="ECO:0000256" key="4">
    <source>
        <dbReference type="ARBA" id="ARBA00023204"/>
    </source>
</evidence>
<dbReference type="InterPro" id="IPR043128">
    <property type="entry name" value="Rev_trsase/Diguanyl_cyclase"/>
</dbReference>
<dbReference type="SUPFAM" id="SSF56672">
    <property type="entry name" value="DNA/RNA polymerases"/>
    <property type="match status" value="1"/>
</dbReference>
<evidence type="ECO:0000256" key="6">
    <source>
        <dbReference type="SAM" id="MobiDB-lite"/>
    </source>
</evidence>
<evidence type="ECO:0000256" key="2">
    <source>
        <dbReference type="ARBA" id="ARBA00022763"/>
    </source>
</evidence>
<dbReference type="KEGG" id="sfj:SAMEA4384070_3061"/>
<evidence type="ECO:0000256" key="3">
    <source>
        <dbReference type="ARBA" id="ARBA00023199"/>
    </source>
</evidence>
<feature type="region of interest" description="Disordered" evidence="6">
    <location>
        <begin position="432"/>
        <end position="454"/>
    </location>
</feature>